<accession>A0ABX6TDL9</accession>
<feature type="compositionally biased region" description="Basic and acidic residues" evidence="1">
    <location>
        <begin position="90"/>
        <end position="109"/>
    </location>
</feature>
<name>A0ABX6TDL9_9SPHN</name>
<feature type="region of interest" description="Disordered" evidence="1">
    <location>
        <begin position="1"/>
        <end position="203"/>
    </location>
</feature>
<organism evidence="2 3">
    <name type="scientific">Sphingomonas sediminicola</name>
    <dbReference type="NCBI Taxonomy" id="386874"/>
    <lineage>
        <taxon>Bacteria</taxon>
        <taxon>Pseudomonadati</taxon>
        <taxon>Pseudomonadota</taxon>
        <taxon>Alphaproteobacteria</taxon>
        <taxon>Sphingomonadales</taxon>
        <taxon>Sphingomonadaceae</taxon>
        <taxon>Sphingomonas</taxon>
    </lineage>
</organism>
<gene>
    <name evidence="2" type="ORF">H9L14_00475</name>
</gene>
<dbReference type="Pfam" id="PF11776">
    <property type="entry name" value="RcnB"/>
    <property type="match status" value="1"/>
</dbReference>
<keyword evidence="3" id="KW-1185">Reference proteome</keyword>
<protein>
    <submittedName>
        <fullName evidence="2">RcnB family protein</fullName>
    </submittedName>
</protein>
<proteinExistence type="predicted"/>
<feature type="compositionally biased region" description="Basic and acidic residues" evidence="1">
    <location>
        <begin position="25"/>
        <end position="42"/>
    </location>
</feature>
<dbReference type="InterPro" id="IPR024572">
    <property type="entry name" value="RcnB"/>
</dbReference>
<evidence type="ECO:0000313" key="3">
    <source>
        <dbReference type="Proteomes" id="UP000516105"/>
    </source>
</evidence>
<evidence type="ECO:0000313" key="2">
    <source>
        <dbReference type="EMBL" id="QNP46853.1"/>
    </source>
</evidence>
<feature type="compositionally biased region" description="Low complexity" evidence="1">
    <location>
        <begin position="1"/>
        <end position="14"/>
    </location>
</feature>
<dbReference type="EMBL" id="CP060782">
    <property type="protein sequence ID" value="QNP46853.1"/>
    <property type="molecule type" value="Genomic_DNA"/>
</dbReference>
<sequence length="308" mass="35808">MLLASAASPALAAPDNDGTPNRRANRSERAQSDNDAPRREAPVVRPQRSSENVSRPDTGGQRAFGDGITNTSDTPRAEHVQRGSAGDTVRSWRQDSDSSFDQRVRKPEGRPTLPERPATERVREVTNQGDTVRNWRRVERDGSGSNSSIQDHVRTAPGTREGGLVEPRRPLPRVLTPTERRISRTPVFGTEPPEPRAAKTLQANPSRRWDHNWRHDRRYDWNDWRHRHRSRFHIGFYYDPFGWDYFRYGIGWRLWPSYYGSSFWLNDPSYYRLPPAYGPYRWIRYHNDAVLVNIYTGSVVDVIYDFFW</sequence>
<evidence type="ECO:0000256" key="1">
    <source>
        <dbReference type="SAM" id="MobiDB-lite"/>
    </source>
</evidence>
<dbReference type="Gene3D" id="3.10.450.160">
    <property type="entry name" value="inner membrane protein cigr"/>
    <property type="match status" value="1"/>
</dbReference>
<dbReference type="Proteomes" id="UP000516105">
    <property type="component" value="Chromosome"/>
</dbReference>
<reference evidence="2 3" key="1">
    <citation type="submission" date="2020-08" db="EMBL/GenBank/DDBJ databases">
        <title>Genome sequence of Sphingomonas sediminicola KACC 15039T.</title>
        <authorList>
            <person name="Hyun D.-W."/>
            <person name="Bae J.-W."/>
        </authorList>
    </citation>
    <scope>NUCLEOTIDE SEQUENCE [LARGE SCALE GENOMIC DNA]</scope>
    <source>
        <strain evidence="2 3">KACC 15039</strain>
    </source>
</reference>